<evidence type="ECO:0000313" key="2">
    <source>
        <dbReference type="Proteomes" id="UP001187192"/>
    </source>
</evidence>
<organism evidence="1 2">
    <name type="scientific">Ficus carica</name>
    <name type="common">Common fig</name>
    <dbReference type="NCBI Taxonomy" id="3494"/>
    <lineage>
        <taxon>Eukaryota</taxon>
        <taxon>Viridiplantae</taxon>
        <taxon>Streptophyta</taxon>
        <taxon>Embryophyta</taxon>
        <taxon>Tracheophyta</taxon>
        <taxon>Spermatophyta</taxon>
        <taxon>Magnoliopsida</taxon>
        <taxon>eudicotyledons</taxon>
        <taxon>Gunneridae</taxon>
        <taxon>Pentapetalae</taxon>
        <taxon>rosids</taxon>
        <taxon>fabids</taxon>
        <taxon>Rosales</taxon>
        <taxon>Moraceae</taxon>
        <taxon>Ficeae</taxon>
        <taxon>Ficus</taxon>
    </lineage>
</organism>
<protein>
    <submittedName>
        <fullName evidence="1">Uncharacterized protein</fullName>
    </submittedName>
</protein>
<dbReference type="Gene3D" id="2.60.120.10">
    <property type="entry name" value="Jelly Rolls"/>
    <property type="match status" value="1"/>
</dbReference>
<reference evidence="1" key="1">
    <citation type="submission" date="2023-07" db="EMBL/GenBank/DDBJ databases">
        <title>draft genome sequence of fig (Ficus carica).</title>
        <authorList>
            <person name="Takahashi T."/>
            <person name="Nishimura K."/>
        </authorList>
    </citation>
    <scope>NUCLEOTIDE SEQUENCE</scope>
</reference>
<name>A0AA87ZMN2_FICCA</name>
<sequence>MLTNGNPGGVARQINGRSHLLSEQCALALALAFFNSPFPGLQILDVALFANNLASALVEKTTFLDDVQVKKLKGVLGGTN</sequence>
<dbReference type="AlphaFoldDB" id="A0AA87ZMN2"/>
<dbReference type="InterPro" id="IPR014710">
    <property type="entry name" value="RmlC-like_jellyroll"/>
</dbReference>
<evidence type="ECO:0000313" key="1">
    <source>
        <dbReference type="EMBL" id="GMN36877.1"/>
    </source>
</evidence>
<accession>A0AA87ZMN2</accession>
<keyword evidence="2" id="KW-1185">Reference proteome</keyword>
<dbReference type="EMBL" id="BTGU01000006">
    <property type="protein sequence ID" value="GMN36877.1"/>
    <property type="molecule type" value="Genomic_DNA"/>
</dbReference>
<gene>
    <name evidence="1" type="ORF">TIFTF001_006375</name>
</gene>
<dbReference type="Proteomes" id="UP001187192">
    <property type="component" value="Unassembled WGS sequence"/>
</dbReference>
<comment type="caution">
    <text evidence="1">The sequence shown here is derived from an EMBL/GenBank/DDBJ whole genome shotgun (WGS) entry which is preliminary data.</text>
</comment>
<proteinExistence type="predicted"/>